<name>A0ABZ0GMV6_9GAMM</name>
<accession>A0ABZ0GMV6</accession>
<dbReference type="InterPro" id="IPR018247">
    <property type="entry name" value="EF_Hand_1_Ca_BS"/>
</dbReference>
<protein>
    <recommendedName>
        <fullName evidence="3">DUF4397 domain-containing protein</fullName>
    </recommendedName>
</protein>
<gene>
    <name evidence="1" type="ORF">RI844_17025</name>
</gene>
<proteinExistence type="predicted"/>
<dbReference type="PROSITE" id="PS00018">
    <property type="entry name" value="EF_HAND_1"/>
    <property type="match status" value="1"/>
</dbReference>
<evidence type="ECO:0008006" key="3">
    <source>
        <dbReference type="Google" id="ProtNLM"/>
    </source>
</evidence>
<dbReference type="Proteomes" id="UP001301442">
    <property type="component" value="Chromosome"/>
</dbReference>
<dbReference type="PROSITE" id="PS51257">
    <property type="entry name" value="PROKAR_LIPOPROTEIN"/>
    <property type="match status" value="1"/>
</dbReference>
<dbReference type="RefSeq" id="WP_348395844.1">
    <property type="nucleotide sequence ID" value="NZ_CP136600.1"/>
</dbReference>
<organism evidence="1 2">
    <name type="scientific">Thalassotalea fonticola</name>
    <dbReference type="NCBI Taxonomy" id="3065649"/>
    <lineage>
        <taxon>Bacteria</taxon>
        <taxon>Pseudomonadati</taxon>
        <taxon>Pseudomonadota</taxon>
        <taxon>Gammaproteobacteria</taxon>
        <taxon>Alteromonadales</taxon>
        <taxon>Colwelliaceae</taxon>
        <taxon>Thalassotalea</taxon>
    </lineage>
</organism>
<evidence type="ECO:0000313" key="2">
    <source>
        <dbReference type="Proteomes" id="UP001301442"/>
    </source>
</evidence>
<sequence length="507" mass="56904">MSYKQNNFFSQVVKSILCTGIFLFTITGCESDDDSDDTLGSVRLYNASANAPEIFLTVDENIDEYDDDEADDFEKTFSSIELGESTGNFELEAKEYYVELAWQDDDSSYRDDLEVIYQTEHKITKDNIHLIVIAEDIQSPTVLSYDIAEIDDDDDADDELFNLSLLNMHPWSDGIDIYLSKSDESFNQAKLLGEYNYTELSDNQKLEIDEYVFYITSAGSEEVLYQSSEIDYQYTNQYVMVIRENPGVGDSPFVIDRVSSSNVELYQHEGDSAQFRTFNAIVNHDLLPNYQGEFALSLNSVDDSIEISATEFGEFSNSVGTAEGDYSADLSIPDTGEIILQNHLITLAENTDKTIFFYLEEDDVDLDGDGDVDEDGDGYVDEVEITVKSLVVDNSTSASIYNHEIKIINFVDNDDFNAVGFYFVRSDELIETASLYQNVSYSSPAAITLVNNTYSIYAVAQDGSSDVILVSTQLTLDENSEAMFLILEENIDAPSGYNVKFANQKGY</sequence>
<dbReference type="EMBL" id="CP136600">
    <property type="protein sequence ID" value="WOH37050.1"/>
    <property type="molecule type" value="Genomic_DNA"/>
</dbReference>
<reference evidence="1 2" key="1">
    <citation type="submission" date="2023-09" db="EMBL/GenBank/DDBJ databases">
        <authorList>
            <person name="Qi X."/>
        </authorList>
    </citation>
    <scope>NUCLEOTIDE SEQUENCE [LARGE SCALE GENOMIC DNA]</scope>
    <source>
        <strain evidence="1 2">S1-1</strain>
    </source>
</reference>
<evidence type="ECO:0000313" key="1">
    <source>
        <dbReference type="EMBL" id="WOH37050.1"/>
    </source>
</evidence>
<keyword evidence="2" id="KW-1185">Reference proteome</keyword>